<keyword evidence="4" id="KW-1185">Reference proteome</keyword>
<dbReference type="EMBL" id="JAZDUE010000024">
    <property type="protein sequence ID" value="MEE4025762.1"/>
    <property type="molecule type" value="Genomic_DNA"/>
</dbReference>
<feature type="compositionally biased region" description="Basic and acidic residues" evidence="1">
    <location>
        <begin position="238"/>
        <end position="247"/>
    </location>
</feature>
<gene>
    <name evidence="3" type="ORF">V1Y59_21940</name>
</gene>
<proteinExistence type="predicted"/>
<sequence length="443" mass="46523">MRDFATPVGRGTSATIGDPLRRIIPDRLGDIAARQIADDVDPERFFLLVDLAADGIRIATVDPSTETVVAERMSSIRPAELDHLLATHLVRTGRVERPTSPEWAAELVELAGRGRSRLATVETAVVVGHDRVSFFRVTRRDLEEATETVWPQVAQLCDEAAVAAPEEISSVVLTAGHDAWPGLAAMLRRDAEVPVVVDGPGAFRSAGRPSDRRSETDTRAPVARTSAGSAAVEQRTQPVERVDRLQDWPDDAPIPNDDPLPGPIASLAADRPPRSRKPFRRPLAGVGLIAVCALIGVGAAVVFAAVIALFGGEETPDSLSEFVDDGREASAPADPGSGDADPADPTTADPGVAVRRALAAARRPAEQYVPPPPPETYSSNPESTTGGPPARRGPQNRPPGPAPAPPPAPPPPPAPAPAPAPGPPQQRTVPNPIPGLPPIVLPF</sequence>
<feature type="compositionally biased region" description="Low complexity" evidence="1">
    <location>
        <begin position="376"/>
        <end position="395"/>
    </location>
</feature>
<protein>
    <submittedName>
        <fullName evidence="3">Uncharacterized protein</fullName>
    </submittedName>
</protein>
<evidence type="ECO:0000313" key="4">
    <source>
        <dbReference type="Proteomes" id="UP001335729"/>
    </source>
</evidence>
<feature type="compositionally biased region" description="Low complexity" evidence="1">
    <location>
        <begin position="329"/>
        <end position="362"/>
    </location>
</feature>
<feature type="region of interest" description="Disordered" evidence="1">
    <location>
        <begin position="317"/>
        <end position="443"/>
    </location>
</feature>
<reference evidence="3 4" key="1">
    <citation type="submission" date="2024-01" db="EMBL/GenBank/DDBJ databases">
        <title>Draft genome sequence of Gordonia sp. PKS22-38.</title>
        <authorList>
            <person name="Suphannarot A."/>
            <person name="Mingma R."/>
        </authorList>
    </citation>
    <scope>NUCLEOTIDE SEQUENCE [LARGE SCALE GENOMIC DNA]</scope>
    <source>
        <strain evidence="3 4">PKS22-38</strain>
    </source>
</reference>
<name>A0ABU7MZM0_9ACTN</name>
<feature type="transmembrane region" description="Helical" evidence="2">
    <location>
        <begin position="283"/>
        <end position="310"/>
    </location>
</feature>
<evidence type="ECO:0000256" key="1">
    <source>
        <dbReference type="SAM" id="MobiDB-lite"/>
    </source>
</evidence>
<dbReference type="RefSeq" id="WP_330507167.1">
    <property type="nucleotide sequence ID" value="NZ_JAZDUE010000024.1"/>
</dbReference>
<evidence type="ECO:0000313" key="3">
    <source>
        <dbReference type="EMBL" id="MEE4025762.1"/>
    </source>
</evidence>
<feature type="compositionally biased region" description="Pro residues" evidence="1">
    <location>
        <begin position="431"/>
        <end position="443"/>
    </location>
</feature>
<feature type="compositionally biased region" description="Basic and acidic residues" evidence="1">
    <location>
        <begin position="209"/>
        <end position="218"/>
    </location>
</feature>
<evidence type="ECO:0000256" key="2">
    <source>
        <dbReference type="SAM" id="Phobius"/>
    </source>
</evidence>
<dbReference type="Proteomes" id="UP001335729">
    <property type="component" value="Unassembled WGS sequence"/>
</dbReference>
<feature type="compositionally biased region" description="Pro residues" evidence="1">
    <location>
        <begin position="396"/>
        <end position="424"/>
    </location>
</feature>
<comment type="caution">
    <text evidence="3">The sequence shown here is derived from an EMBL/GenBank/DDBJ whole genome shotgun (WGS) entry which is preliminary data.</text>
</comment>
<keyword evidence="2" id="KW-1133">Transmembrane helix</keyword>
<accession>A0ABU7MZM0</accession>
<feature type="region of interest" description="Disordered" evidence="1">
    <location>
        <begin position="200"/>
        <end position="278"/>
    </location>
</feature>
<organism evidence="3 4">
    <name type="scientific">Gordonia prachuapensis</name>
    <dbReference type="NCBI Taxonomy" id="3115651"/>
    <lineage>
        <taxon>Bacteria</taxon>
        <taxon>Bacillati</taxon>
        <taxon>Actinomycetota</taxon>
        <taxon>Actinomycetes</taxon>
        <taxon>Mycobacteriales</taxon>
        <taxon>Gordoniaceae</taxon>
        <taxon>Gordonia</taxon>
    </lineage>
</organism>
<keyword evidence="2" id="KW-0472">Membrane</keyword>
<keyword evidence="2" id="KW-0812">Transmembrane</keyword>